<evidence type="ECO:0000259" key="7">
    <source>
        <dbReference type="PROSITE" id="PS50811"/>
    </source>
</evidence>
<dbReference type="GO" id="GO:0031347">
    <property type="term" value="P:regulation of defense response"/>
    <property type="evidence" value="ECO:0007669"/>
    <property type="project" value="UniProtKB-ARBA"/>
</dbReference>
<keyword evidence="3" id="KW-0238">DNA-binding</keyword>
<accession>S5CS62</accession>
<dbReference type="InterPro" id="IPR003657">
    <property type="entry name" value="WRKY_dom"/>
</dbReference>
<dbReference type="PANTHER" id="PTHR31429">
    <property type="entry name" value="WRKY TRANSCRIPTION FACTOR 36-RELATED"/>
    <property type="match status" value="1"/>
</dbReference>
<reference evidence="9 10" key="2">
    <citation type="journal article" date="2014" name="PLoS ONE">
        <title>Global Analysis of Gene Expression Profiles in Physic Nut (Jatropha curcas L.) Seedlings Exposed to Salt Stress.</title>
        <authorList>
            <person name="Zhang L."/>
            <person name="Zhang C."/>
            <person name="Wu P."/>
            <person name="Chen Y."/>
            <person name="Li M."/>
            <person name="Jiang H."/>
            <person name="Wu G."/>
        </authorList>
    </citation>
    <scope>NUCLEOTIDE SEQUENCE [LARGE SCALE GENOMIC DNA]</scope>
    <source>
        <strain evidence="10">cv. GZQX0401</strain>
        <tissue evidence="9">Young leaves</tissue>
    </source>
</reference>
<dbReference type="GO" id="GO:0003700">
    <property type="term" value="F:DNA-binding transcription factor activity"/>
    <property type="evidence" value="ECO:0007669"/>
    <property type="project" value="InterPro"/>
</dbReference>
<dbReference type="AlphaFoldDB" id="S5CS62"/>
<dbReference type="PANTHER" id="PTHR31429:SF38">
    <property type="entry name" value="WRKY TRANSCRIPTION FACTOR 40-RELATED"/>
    <property type="match status" value="1"/>
</dbReference>
<evidence type="ECO:0000313" key="9">
    <source>
        <dbReference type="EMBL" id="KDP33519.1"/>
    </source>
</evidence>
<dbReference type="InterPro" id="IPR036576">
    <property type="entry name" value="WRKY_dom_sf"/>
</dbReference>
<dbReference type="KEGG" id="jcu:105637559"/>
<evidence type="ECO:0000256" key="1">
    <source>
        <dbReference type="ARBA" id="ARBA00004123"/>
    </source>
</evidence>
<evidence type="ECO:0000313" key="10">
    <source>
        <dbReference type="Proteomes" id="UP000027138"/>
    </source>
</evidence>
<dbReference type="SMART" id="SM00774">
    <property type="entry name" value="WRKY"/>
    <property type="match status" value="1"/>
</dbReference>
<dbReference type="PROSITE" id="PS50811">
    <property type="entry name" value="WRKY"/>
    <property type="match status" value="1"/>
</dbReference>
<dbReference type="OrthoDB" id="1931489at2759"/>
<evidence type="ECO:0000256" key="3">
    <source>
        <dbReference type="ARBA" id="ARBA00023125"/>
    </source>
</evidence>
<evidence type="ECO:0000256" key="4">
    <source>
        <dbReference type="ARBA" id="ARBA00023163"/>
    </source>
</evidence>
<evidence type="ECO:0000256" key="2">
    <source>
        <dbReference type="ARBA" id="ARBA00023015"/>
    </source>
</evidence>
<protein>
    <submittedName>
        <fullName evidence="8">WRKY transcription factor 29</fullName>
    </submittedName>
</protein>
<dbReference type="GO" id="GO:0005634">
    <property type="term" value="C:nucleus"/>
    <property type="evidence" value="ECO:0007669"/>
    <property type="project" value="UniProtKB-SubCell"/>
</dbReference>
<name>S5CS62_JATCU</name>
<dbReference type="GO" id="GO:0050832">
    <property type="term" value="P:defense response to fungus"/>
    <property type="evidence" value="ECO:0007669"/>
    <property type="project" value="UniProtKB-ARBA"/>
</dbReference>
<evidence type="ECO:0000256" key="6">
    <source>
        <dbReference type="SAM" id="MobiDB-lite"/>
    </source>
</evidence>
<dbReference type="InterPro" id="IPR044810">
    <property type="entry name" value="WRKY_plant"/>
</dbReference>
<proteinExistence type="predicted"/>
<evidence type="ECO:0000313" key="8">
    <source>
        <dbReference type="EMBL" id="AGQ04217.1"/>
    </source>
</evidence>
<dbReference type="Pfam" id="PF03106">
    <property type="entry name" value="WRKY"/>
    <property type="match status" value="1"/>
</dbReference>
<gene>
    <name evidence="8" type="primary">WRKY29</name>
    <name evidence="9" type="ORF">JCGZ_07090</name>
</gene>
<dbReference type="FunFam" id="2.20.25.80:FF:000008">
    <property type="entry name" value="WRKY transcription factor 40"/>
    <property type="match status" value="1"/>
</dbReference>
<keyword evidence="10" id="KW-1185">Reference proteome</keyword>
<feature type="domain" description="WRKY" evidence="7">
    <location>
        <begin position="89"/>
        <end position="155"/>
    </location>
</feature>
<keyword evidence="4" id="KW-0804">Transcription</keyword>
<dbReference type="EMBL" id="KC485281">
    <property type="protein sequence ID" value="AGQ04217.1"/>
    <property type="molecule type" value="Genomic_DNA"/>
</dbReference>
<dbReference type="GO" id="GO:0009751">
    <property type="term" value="P:response to salicylic acid"/>
    <property type="evidence" value="ECO:0007669"/>
    <property type="project" value="UniProtKB-ARBA"/>
</dbReference>
<comment type="subcellular location">
    <subcellularLocation>
        <location evidence="1">Nucleus</location>
    </subcellularLocation>
</comment>
<organism evidence="8">
    <name type="scientific">Jatropha curcas</name>
    <name type="common">Barbados nut</name>
    <dbReference type="NCBI Taxonomy" id="180498"/>
    <lineage>
        <taxon>Eukaryota</taxon>
        <taxon>Viridiplantae</taxon>
        <taxon>Streptophyta</taxon>
        <taxon>Embryophyta</taxon>
        <taxon>Tracheophyta</taxon>
        <taxon>Spermatophyta</taxon>
        <taxon>Magnoliopsida</taxon>
        <taxon>eudicotyledons</taxon>
        <taxon>Gunneridae</taxon>
        <taxon>Pentapetalae</taxon>
        <taxon>rosids</taxon>
        <taxon>fabids</taxon>
        <taxon>Malpighiales</taxon>
        <taxon>Euphorbiaceae</taxon>
        <taxon>Crotonoideae</taxon>
        <taxon>Jatropheae</taxon>
        <taxon>Jatropha</taxon>
    </lineage>
</organism>
<keyword evidence="2" id="KW-0805">Transcription regulation</keyword>
<dbReference type="GO" id="GO:0002237">
    <property type="term" value="P:response to molecule of bacterial origin"/>
    <property type="evidence" value="ECO:0007669"/>
    <property type="project" value="UniProtKB-ARBA"/>
</dbReference>
<dbReference type="EMBL" id="KK914539">
    <property type="protein sequence ID" value="KDP33519.1"/>
    <property type="molecule type" value="Genomic_DNA"/>
</dbReference>
<feature type="region of interest" description="Disordered" evidence="6">
    <location>
        <begin position="154"/>
        <end position="174"/>
    </location>
</feature>
<keyword evidence="5" id="KW-0539">Nucleus</keyword>
<evidence type="ECO:0000256" key="5">
    <source>
        <dbReference type="ARBA" id="ARBA00023242"/>
    </source>
</evidence>
<dbReference type="Gene3D" id="2.20.25.80">
    <property type="entry name" value="WRKY domain"/>
    <property type="match status" value="1"/>
</dbReference>
<dbReference type="Proteomes" id="UP000027138">
    <property type="component" value="Unassembled WGS sequence"/>
</dbReference>
<reference evidence="8" key="1">
    <citation type="journal article" date="2013" name="Gene">
        <title>Genome-wide analysis of the WRKY gene family in physic nut (Jatropha curcas L.).</title>
        <authorList>
            <person name="Xiong W."/>
            <person name="Xu X."/>
            <person name="Zhang L."/>
            <person name="Wu P."/>
            <person name="Chen Y."/>
            <person name="Li M."/>
            <person name="Jiang H."/>
            <person name="Wu G."/>
        </authorList>
    </citation>
    <scope>NUCLEOTIDE SEQUENCE</scope>
</reference>
<sequence>MDAHSSYKEKVEALQYELERTRKENETLRFMVEVMSAKFSSLQENVQENKLFKVQESSNYEVYDSIKRQRIEIPMAKPSQIFVRTESKDTSLIVRDGYQWRKYGQKVTKDNPSPRAYFRCSMAPGCPVKKKVQRCVEDKSLLVATYEGEHNHDRTSGHFLYSPDSSSSRNSRSSISCPVSIRPASVALDLTLSSNSILEKEKTCRSSSDDHETKNCNFKVEEYVASLTKDPNFTVALAAAIARSIPSPTLP</sequence>
<feature type="compositionally biased region" description="Low complexity" evidence="6">
    <location>
        <begin position="162"/>
        <end position="174"/>
    </location>
</feature>
<dbReference type="GO" id="GO:0043565">
    <property type="term" value="F:sequence-specific DNA binding"/>
    <property type="evidence" value="ECO:0007669"/>
    <property type="project" value="InterPro"/>
</dbReference>
<dbReference type="GO" id="GO:0042742">
    <property type="term" value="P:defense response to bacterium"/>
    <property type="evidence" value="ECO:0007669"/>
    <property type="project" value="UniProtKB-ARBA"/>
</dbReference>
<dbReference type="SUPFAM" id="SSF118290">
    <property type="entry name" value="WRKY DNA-binding domain"/>
    <property type="match status" value="1"/>
</dbReference>